<organism evidence="2 3">
    <name type="scientific">Desulfotruncus arcticus DSM 17038</name>
    <dbReference type="NCBI Taxonomy" id="1121424"/>
    <lineage>
        <taxon>Bacteria</taxon>
        <taxon>Bacillati</taxon>
        <taxon>Bacillota</taxon>
        <taxon>Clostridia</taxon>
        <taxon>Eubacteriales</taxon>
        <taxon>Desulfallaceae</taxon>
        <taxon>Desulfotruncus</taxon>
    </lineage>
</organism>
<protein>
    <submittedName>
        <fullName evidence="2">Endoribonuclease L-PSP</fullName>
    </submittedName>
</protein>
<dbReference type="Proteomes" id="UP000199337">
    <property type="component" value="Unassembled WGS sequence"/>
</dbReference>
<dbReference type="FunFam" id="3.30.1330.40:FF:000001">
    <property type="entry name" value="L-PSP family endoribonuclease"/>
    <property type="match status" value="1"/>
</dbReference>
<evidence type="ECO:0000256" key="1">
    <source>
        <dbReference type="ARBA" id="ARBA00010552"/>
    </source>
</evidence>
<dbReference type="GO" id="GO:0019239">
    <property type="term" value="F:deaminase activity"/>
    <property type="evidence" value="ECO:0007669"/>
    <property type="project" value="TreeGrafter"/>
</dbReference>
<dbReference type="InterPro" id="IPR006175">
    <property type="entry name" value="YjgF/YER057c/UK114"/>
</dbReference>
<dbReference type="PANTHER" id="PTHR11803:SF39">
    <property type="entry name" value="2-IMINOBUTANOATE_2-IMINOPROPANOATE DEAMINASE"/>
    <property type="match status" value="1"/>
</dbReference>
<evidence type="ECO:0000313" key="2">
    <source>
        <dbReference type="EMBL" id="SFG97926.1"/>
    </source>
</evidence>
<dbReference type="EMBL" id="FOOX01000013">
    <property type="protein sequence ID" value="SFG97926.1"/>
    <property type="molecule type" value="Genomic_DNA"/>
</dbReference>
<reference evidence="3" key="1">
    <citation type="submission" date="2016-10" db="EMBL/GenBank/DDBJ databases">
        <authorList>
            <person name="Varghese N."/>
            <person name="Submissions S."/>
        </authorList>
    </citation>
    <scope>NUCLEOTIDE SEQUENCE [LARGE SCALE GENOMIC DNA]</scope>
    <source>
        <strain evidence="3">DSM 17038</strain>
    </source>
</reference>
<accession>A0A1I2WCM2</accession>
<dbReference type="AlphaFoldDB" id="A0A1I2WCM2"/>
<dbReference type="InterPro" id="IPR019897">
    <property type="entry name" value="RidA_CS"/>
</dbReference>
<dbReference type="OrthoDB" id="9803101at2"/>
<dbReference type="CDD" id="cd00448">
    <property type="entry name" value="YjgF_YER057c_UK114_family"/>
    <property type="match status" value="1"/>
</dbReference>
<dbReference type="RefSeq" id="WP_092472526.1">
    <property type="nucleotide sequence ID" value="NZ_FOOX01000013.1"/>
</dbReference>
<proteinExistence type="inferred from homology"/>
<dbReference type="NCBIfam" id="TIGR00004">
    <property type="entry name" value="Rid family detoxifying hydrolase"/>
    <property type="match status" value="1"/>
</dbReference>
<name>A0A1I2WCM2_9FIRM</name>
<dbReference type="InterPro" id="IPR035959">
    <property type="entry name" value="RutC-like_sf"/>
</dbReference>
<sequence>MKKCINSELAPKAIGPYSHANSLGPFLFISGQLPASPVNGEITVGDLKAQTHQVLKNLKNVLESAGSSLEKVLKTTVFIKDISKFNEFNEVYQTYFSTQFPARSTVEVAKLPKDAEVEIEAIAYLDHGVQ</sequence>
<dbReference type="SUPFAM" id="SSF55298">
    <property type="entry name" value="YjgF-like"/>
    <property type="match status" value="1"/>
</dbReference>
<keyword evidence="3" id="KW-1185">Reference proteome</keyword>
<dbReference type="PROSITE" id="PS01094">
    <property type="entry name" value="UPF0076"/>
    <property type="match status" value="1"/>
</dbReference>
<evidence type="ECO:0000313" key="3">
    <source>
        <dbReference type="Proteomes" id="UP000199337"/>
    </source>
</evidence>
<dbReference type="Pfam" id="PF01042">
    <property type="entry name" value="Ribonuc_L-PSP"/>
    <property type="match status" value="1"/>
</dbReference>
<dbReference type="STRING" id="341036.SAMN05660649_03367"/>
<comment type="similarity">
    <text evidence="1">Belongs to the RutC family.</text>
</comment>
<dbReference type="Gene3D" id="3.30.1330.40">
    <property type="entry name" value="RutC-like"/>
    <property type="match status" value="1"/>
</dbReference>
<dbReference type="InterPro" id="IPR006056">
    <property type="entry name" value="RidA"/>
</dbReference>
<dbReference type="GO" id="GO:0005829">
    <property type="term" value="C:cytosol"/>
    <property type="evidence" value="ECO:0007669"/>
    <property type="project" value="TreeGrafter"/>
</dbReference>
<dbReference type="PANTHER" id="PTHR11803">
    <property type="entry name" value="2-IMINOBUTANOATE/2-IMINOPROPANOATE DEAMINASE RIDA"/>
    <property type="match status" value="1"/>
</dbReference>
<gene>
    <name evidence="2" type="ORF">SAMN05660649_03367</name>
</gene>